<organism evidence="2 3">
    <name type="scientific">Paenibacillus oralis</name>
    <dbReference type="NCBI Taxonomy" id="2490856"/>
    <lineage>
        <taxon>Bacteria</taxon>
        <taxon>Bacillati</taxon>
        <taxon>Bacillota</taxon>
        <taxon>Bacilli</taxon>
        <taxon>Bacillales</taxon>
        <taxon>Paenibacillaceae</taxon>
        <taxon>Paenibacillus</taxon>
    </lineage>
</organism>
<dbReference type="EMBL" id="RRCN01000001">
    <property type="protein sequence ID" value="RRJ61849.1"/>
    <property type="molecule type" value="Genomic_DNA"/>
</dbReference>
<dbReference type="Pfam" id="PF20335">
    <property type="entry name" value="DUF6630"/>
    <property type="match status" value="1"/>
</dbReference>
<name>A0A3P3TWU3_9BACL</name>
<keyword evidence="3" id="KW-1185">Reference proteome</keyword>
<gene>
    <name evidence="2" type="ORF">EHV15_01810</name>
</gene>
<proteinExistence type="predicted"/>
<protein>
    <recommendedName>
        <fullName evidence="1">DUF6630 domain-containing protein</fullName>
    </recommendedName>
</protein>
<evidence type="ECO:0000259" key="1">
    <source>
        <dbReference type="Pfam" id="PF20335"/>
    </source>
</evidence>
<evidence type="ECO:0000313" key="3">
    <source>
        <dbReference type="Proteomes" id="UP000267017"/>
    </source>
</evidence>
<dbReference type="OrthoDB" id="2602259at2"/>
<sequence>MSEEAIIPLIFEEDHELLNNPGILDKYSDLVDYGFATKRFLYLDHRGEENQEIVNYILDYEFAHNLELASEEEFEKLGEFEYEYVPEKIKEVNKLISPKGYGLFYYPTGGDFCALFIAKLEHKSKLLEVEIVDDEWTPIRERYIQYFEL</sequence>
<dbReference type="Proteomes" id="UP000267017">
    <property type="component" value="Unassembled WGS sequence"/>
</dbReference>
<accession>A0A3P3TWU3</accession>
<reference evidence="2 3" key="1">
    <citation type="submission" date="2018-11" db="EMBL/GenBank/DDBJ databases">
        <title>Genome sequencing of Paenibacillus sp. KCOM 3021 (= ChDC PVNT-B20).</title>
        <authorList>
            <person name="Kook J.-K."/>
            <person name="Park S.-N."/>
            <person name="Lim Y.K."/>
        </authorList>
    </citation>
    <scope>NUCLEOTIDE SEQUENCE [LARGE SCALE GENOMIC DNA]</scope>
    <source>
        <strain evidence="2 3">KCOM 3021</strain>
    </source>
</reference>
<feature type="domain" description="DUF6630" evidence="1">
    <location>
        <begin position="29"/>
        <end position="129"/>
    </location>
</feature>
<comment type="caution">
    <text evidence="2">The sequence shown here is derived from an EMBL/GenBank/DDBJ whole genome shotgun (WGS) entry which is preliminary data.</text>
</comment>
<dbReference type="InterPro" id="IPR046582">
    <property type="entry name" value="DUF6630"/>
</dbReference>
<dbReference type="RefSeq" id="WP_128629773.1">
    <property type="nucleotide sequence ID" value="NZ_RRCN01000001.1"/>
</dbReference>
<evidence type="ECO:0000313" key="2">
    <source>
        <dbReference type="EMBL" id="RRJ61849.1"/>
    </source>
</evidence>
<dbReference type="AlphaFoldDB" id="A0A3P3TWU3"/>